<feature type="region of interest" description="Disordered" evidence="1">
    <location>
        <begin position="57"/>
        <end position="120"/>
    </location>
</feature>
<evidence type="ECO:0000313" key="2">
    <source>
        <dbReference type="EMBL" id="TKD13371.1"/>
    </source>
</evidence>
<feature type="compositionally biased region" description="Basic and acidic residues" evidence="1">
    <location>
        <begin position="57"/>
        <end position="78"/>
    </location>
</feature>
<sequence>MPLRADPAPSARPRRARVLEHPRLARRHGRRRWFRRPLVLGALRHRLAHHDERLARDRPHGWREPPDGPIRGGRERPARHGRHGPRRRRGSSGRVRREKLGQRGHGRLQRVDGLSHADDGGARRAHRAWPALAARRGGGAGVFHGLVALGGARARVRIGACHRRRDHARRGSAAYGCAALCWIRYLRALHGARLAGGGPAGLLPRQERTIGRGIRHRPTEIISAL</sequence>
<comment type="caution">
    <text evidence="2">The sequence shown here is derived from an EMBL/GenBank/DDBJ whole genome shotgun (WGS) entry which is preliminary data.</text>
</comment>
<dbReference type="EMBL" id="SSMQ01000001">
    <property type="protein sequence ID" value="TKD13371.1"/>
    <property type="molecule type" value="Genomic_DNA"/>
</dbReference>
<feature type="compositionally biased region" description="Low complexity" evidence="1">
    <location>
        <begin position="1"/>
        <end position="11"/>
    </location>
</feature>
<evidence type="ECO:0000256" key="1">
    <source>
        <dbReference type="SAM" id="MobiDB-lite"/>
    </source>
</evidence>
<feature type="compositionally biased region" description="Basic and acidic residues" evidence="1">
    <location>
        <begin position="109"/>
        <end position="120"/>
    </location>
</feature>
<reference evidence="2 3" key="1">
    <citation type="submission" date="2019-04" db="EMBL/GenBank/DDBJ databases">
        <authorList>
            <person name="Li Y."/>
            <person name="Wang J."/>
        </authorList>
    </citation>
    <scope>NUCLEOTIDE SEQUENCE [LARGE SCALE GENOMIC DNA]</scope>
    <source>
        <strain evidence="2 3">DSM 14668</strain>
    </source>
</reference>
<gene>
    <name evidence="2" type="ORF">E8A74_01460</name>
</gene>
<feature type="region of interest" description="Disordered" evidence="1">
    <location>
        <begin position="1"/>
        <end position="23"/>
    </location>
</feature>
<feature type="compositionally biased region" description="Basic residues" evidence="1">
    <location>
        <begin position="79"/>
        <end position="108"/>
    </location>
</feature>
<proteinExistence type="predicted"/>
<protein>
    <submittedName>
        <fullName evidence="2">Uncharacterized protein</fullName>
    </submittedName>
</protein>
<dbReference type="Proteomes" id="UP000309215">
    <property type="component" value="Unassembled WGS sequence"/>
</dbReference>
<dbReference type="AlphaFoldDB" id="A0A4U1JKQ3"/>
<keyword evidence="3" id="KW-1185">Reference proteome</keyword>
<evidence type="ECO:0000313" key="3">
    <source>
        <dbReference type="Proteomes" id="UP000309215"/>
    </source>
</evidence>
<organism evidence="2 3">
    <name type="scientific">Polyangium fumosum</name>
    <dbReference type="NCBI Taxonomy" id="889272"/>
    <lineage>
        <taxon>Bacteria</taxon>
        <taxon>Pseudomonadati</taxon>
        <taxon>Myxococcota</taxon>
        <taxon>Polyangia</taxon>
        <taxon>Polyangiales</taxon>
        <taxon>Polyangiaceae</taxon>
        <taxon>Polyangium</taxon>
    </lineage>
</organism>
<name>A0A4U1JKQ3_9BACT</name>
<accession>A0A4U1JKQ3</accession>